<name>A0A246G6X6_9FLAO</name>
<evidence type="ECO:0000313" key="2">
    <source>
        <dbReference type="Proteomes" id="UP000198034"/>
    </source>
</evidence>
<dbReference type="SUPFAM" id="SSF82185">
    <property type="entry name" value="Histone H3 K4-specific methyltransferase SET7/9 N-terminal domain"/>
    <property type="match status" value="1"/>
</dbReference>
<evidence type="ECO:0000313" key="1">
    <source>
        <dbReference type="EMBL" id="OWP73956.1"/>
    </source>
</evidence>
<gene>
    <name evidence="1" type="ORF">BWK62_15450</name>
</gene>
<comment type="caution">
    <text evidence="1">The sequence shown here is derived from an EMBL/GenBank/DDBJ whole genome shotgun (WGS) entry which is preliminary data.</text>
</comment>
<dbReference type="Gene3D" id="3.90.930.1">
    <property type="match status" value="1"/>
</dbReference>
<organism evidence="1 2">
    <name type="scientific">Flavobacterium columnare</name>
    <dbReference type="NCBI Taxonomy" id="996"/>
    <lineage>
        <taxon>Bacteria</taxon>
        <taxon>Pseudomonadati</taxon>
        <taxon>Bacteroidota</taxon>
        <taxon>Flavobacteriia</taxon>
        <taxon>Flavobacteriales</taxon>
        <taxon>Flavobacteriaceae</taxon>
        <taxon>Flavobacterium</taxon>
    </lineage>
</organism>
<protein>
    <recommendedName>
        <fullName evidence="3">MORN repeat variant</fullName>
    </recommendedName>
</protein>
<reference evidence="1 2" key="1">
    <citation type="journal article" date="2017" name="Infect. Genet. Evol.">
        <title>Comparative genome analysis of fish pathogen Flavobacterium columnare reveals extensive sequence diversity within the species.</title>
        <authorList>
            <person name="Kayansamruaj P."/>
            <person name="Dong H.T."/>
            <person name="Hirono I."/>
            <person name="Kondo H."/>
            <person name="Senapin S."/>
            <person name="Rodkhum C."/>
        </authorList>
    </citation>
    <scope>NUCLEOTIDE SEQUENCE [LARGE SCALE GENOMIC DNA]</scope>
    <source>
        <strain evidence="1 2">1214</strain>
    </source>
</reference>
<proteinExistence type="predicted"/>
<accession>A0A246G6X6</accession>
<dbReference type="Proteomes" id="UP000198034">
    <property type="component" value="Unassembled WGS sequence"/>
</dbReference>
<dbReference type="AlphaFoldDB" id="A0A246G6X6"/>
<dbReference type="InterPro" id="IPR011652">
    <property type="entry name" value="MORN_2"/>
</dbReference>
<dbReference type="EMBL" id="MTCY01000135">
    <property type="protein sequence ID" value="OWP73956.1"/>
    <property type="molecule type" value="Genomic_DNA"/>
</dbReference>
<sequence length="258" mass="30212">MKNLILFILLLIFISCKKDKVIERINPENNEREIYNYIIKEGDTVLQGKSYTYNQDGALVLKCSYKNNKLDGNLYRFFDSGKLKEIQNLRNGMNDGIAVSYFKNGKINTLLTYSRDTLCGDGFYNYENGNLRKYMLYDSLGKVPFIIRLDSLGKIKSYEGKPVNCFLDSDKIKFGEKFKMDCMLANIPNTVRKVEFIYSDFHKGKIKIKKSGVNYLLLEETKYKKGKNLLYVIVTYKFNKKYYNQILKDTAFIDYYVN</sequence>
<dbReference type="PROSITE" id="PS51257">
    <property type="entry name" value="PROKAR_LIPOPROTEIN"/>
    <property type="match status" value="1"/>
</dbReference>
<dbReference type="Pfam" id="PF07661">
    <property type="entry name" value="MORN_2"/>
    <property type="match status" value="3"/>
</dbReference>
<evidence type="ECO:0008006" key="3">
    <source>
        <dbReference type="Google" id="ProtNLM"/>
    </source>
</evidence>